<dbReference type="Proteomes" id="UP000036834">
    <property type="component" value="Unassembled WGS sequence"/>
</dbReference>
<accession>A0A0K9YJH0</accession>
<dbReference type="PANTHER" id="PTHR47151">
    <property type="entry name" value="LEU/ILE/VAL-BINDING ABC TRANSPORTER SUBUNIT"/>
    <property type="match status" value="1"/>
</dbReference>
<evidence type="ECO:0000256" key="3">
    <source>
        <dbReference type="ARBA" id="ARBA00022729"/>
    </source>
</evidence>
<evidence type="ECO:0000313" key="10">
    <source>
        <dbReference type="Proteomes" id="UP000319578"/>
    </source>
</evidence>
<name>A0A0K9YJH0_9BACL</name>
<dbReference type="Pfam" id="PF13458">
    <property type="entry name" value="Peripla_BP_6"/>
    <property type="match status" value="1"/>
</dbReference>
<dbReference type="Proteomes" id="UP000319578">
    <property type="component" value="Unassembled WGS sequence"/>
</dbReference>
<reference evidence="7 10" key="3">
    <citation type="submission" date="2019-06" db="EMBL/GenBank/DDBJ databases">
        <title>Whole genome shotgun sequence of Brevibacillus reuszeri NBRC 15719.</title>
        <authorList>
            <person name="Hosoyama A."/>
            <person name="Uohara A."/>
            <person name="Ohji S."/>
            <person name="Ichikawa N."/>
        </authorList>
    </citation>
    <scope>NUCLEOTIDE SEQUENCE [LARGE SCALE GENOMIC DNA]</scope>
    <source>
        <strain evidence="7 10">NBRC 15719</strain>
    </source>
</reference>
<organism evidence="8 9">
    <name type="scientific">Brevibacillus reuszeri</name>
    <dbReference type="NCBI Taxonomy" id="54915"/>
    <lineage>
        <taxon>Bacteria</taxon>
        <taxon>Bacillati</taxon>
        <taxon>Bacillota</taxon>
        <taxon>Bacilli</taxon>
        <taxon>Bacillales</taxon>
        <taxon>Paenibacillaceae</taxon>
        <taxon>Brevibacillus</taxon>
    </lineage>
</organism>
<evidence type="ECO:0000259" key="6">
    <source>
        <dbReference type="Pfam" id="PF13458"/>
    </source>
</evidence>
<dbReference type="PROSITE" id="PS51257">
    <property type="entry name" value="PROKAR_LIPOPROTEIN"/>
    <property type="match status" value="1"/>
</dbReference>
<keyword evidence="3 5" id="KW-0732">Signal</keyword>
<dbReference type="SUPFAM" id="SSF53822">
    <property type="entry name" value="Periplasmic binding protein-like I"/>
    <property type="match status" value="1"/>
</dbReference>
<dbReference type="Gene3D" id="3.40.50.2300">
    <property type="match status" value="2"/>
</dbReference>
<reference evidence="8" key="2">
    <citation type="submission" date="2015-07" db="EMBL/GenBank/DDBJ databases">
        <title>MeaNS - Measles Nucleotide Surveillance Program.</title>
        <authorList>
            <person name="Tran T."/>
            <person name="Druce J."/>
        </authorList>
    </citation>
    <scope>NUCLEOTIDE SEQUENCE</scope>
    <source>
        <strain evidence="8">DSM 9887</strain>
    </source>
</reference>
<comment type="similarity">
    <text evidence="1">Belongs to the leucine-binding protein family.</text>
</comment>
<dbReference type="GO" id="GO:0006865">
    <property type="term" value="P:amino acid transport"/>
    <property type="evidence" value="ECO:0007669"/>
    <property type="project" value="UniProtKB-KW"/>
</dbReference>
<evidence type="ECO:0000256" key="5">
    <source>
        <dbReference type="SAM" id="SignalP"/>
    </source>
</evidence>
<reference evidence="9" key="1">
    <citation type="submission" date="2015-07" db="EMBL/GenBank/DDBJ databases">
        <title>Genome sequencing project for genomic taxonomy and phylogenomics of Bacillus-like bacteria.</title>
        <authorList>
            <person name="Liu B."/>
            <person name="Wang J."/>
            <person name="Zhu Y."/>
            <person name="Liu G."/>
            <person name="Chen Q."/>
            <person name="Chen Z."/>
            <person name="Lan J."/>
            <person name="Che J."/>
            <person name="Ge C."/>
            <person name="Shi H."/>
            <person name="Pan Z."/>
            <person name="Liu X."/>
        </authorList>
    </citation>
    <scope>NUCLEOTIDE SEQUENCE [LARGE SCALE GENOMIC DNA]</scope>
    <source>
        <strain evidence="9">DSM 9887</strain>
    </source>
</reference>
<comment type="caution">
    <text evidence="8">The sequence shown here is derived from an EMBL/GenBank/DDBJ whole genome shotgun (WGS) entry which is preliminary data.</text>
</comment>
<evidence type="ECO:0000313" key="9">
    <source>
        <dbReference type="Proteomes" id="UP000036834"/>
    </source>
</evidence>
<dbReference type="PATRIC" id="fig|54915.3.peg.798"/>
<dbReference type="CDD" id="cd06342">
    <property type="entry name" value="PBP1_ABC_LIVBP-like"/>
    <property type="match status" value="1"/>
</dbReference>
<evidence type="ECO:0000256" key="2">
    <source>
        <dbReference type="ARBA" id="ARBA00022448"/>
    </source>
</evidence>
<sequence>MKKWGSAIVATMLTLSLAVAGCANQGQSSGSADGNEILVGVLLPVTGNNATDGKDMQNAIEMAVKKVNDAGGVLGKKLKIEVADDGCDPQMATTAANKLVSQNVAAVVGGYCSGATLPSSGVFKNANIPMIVPAANSAKLPAQGYDTLFLINGLTPDQAQTAADYMAANQAKKVALVHDNSAYAKDLADFAKAAVEKSGGTVVAYEAINPEEKDFSALVTKLKGIGPDATYFTGYYAAGGLMVKQFKQKGVSGLFFVGDGSFSEDVIKIAGAENAEGLLITATPTAEFIEGAEAFTSEYKKTYNNLAPGPFSALSYNAVNLLADAIKRANSTDRDAIKKAIKETKDFKALGQTISFNAQNTLDTSNFAVLKVAGGKFTLAK</sequence>
<dbReference type="AlphaFoldDB" id="A0A0K9YJH0"/>
<dbReference type="PRINTS" id="PR00337">
    <property type="entry name" value="LEUILEVALBP"/>
</dbReference>
<dbReference type="InterPro" id="IPR000709">
    <property type="entry name" value="Leu_Ile_Val-bd"/>
</dbReference>
<dbReference type="InterPro" id="IPR028081">
    <property type="entry name" value="Leu-bd"/>
</dbReference>
<dbReference type="OrthoDB" id="9783240at2"/>
<proteinExistence type="inferred from homology"/>
<protein>
    <submittedName>
        <fullName evidence="7 8">ABC transporter substrate-binding protein</fullName>
    </submittedName>
</protein>
<gene>
    <name evidence="8" type="ORF">ADS79_33385</name>
    <name evidence="7" type="ORF">BRE01_30760</name>
</gene>
<dbReference type="STRING" id="54915.ADS79_33385"/>
<feature type="domain" description="Leucine-binding protein" evidence="6">
    <location>
        <begin position="37"/>
        <end position="375"/>
    </location>
</feature>
<evidence type="ECO:0000256" key="1">
    <source>
        <dbReference type="ARBA" id="ARBA00010062"/>
    </source>
</evidence>
<evidence type="ECO:0000256" key="4">
    <source>
        <dbReference type="ARBA" id="ARBA00022970"/>
    </source>
</evidence>
<dbReference type="PANTHER" id="PTHR47151:SF2">
    <property type="entry name" value="AMINO ACID BINDING PROTEIN"/>
    <property type="match status" value="1"/>
</dbReference>
<evidence type="ECO:0000313" key="8">
    <source>
        <dbReference type="EMBL" id="KNB68847.1"/>
    </source>
</evidence>
<dbReference type="RefSeq" id="WP_049742783.1">
    <property type="nucleotide sequence ID" value="NZ_BJON01000011.1"/>
</dbReference>
<keyword evidence="2" id="KW-0813">Transport</keyword>
<feature type="signal peptide" evidence="5">
    <location>
        <begin position="1"/>
        <end position="20"/>
    </location>
</feature>
<keyword evidence="10" id="KW-1185">Reference proteome</keyword>
<feature type="chain" id="PRO_5039712140" evidence="5">
    <location>
        <begin position="21"/>
        <end position="381"/>
    </location>
</feature>
<keyword evidence="4" id="KW-0029">Amino-acid transport</keyword>
<evidence type="ECO:0000313" key="7">
    <source>
        <dbReference type="EMBL" id="GED69374.1"/>
    </source>
</evidence>
<dbReference type="InterPro" id="IPR028082">
    <property type="entry name" value="Peripla_BP_I"/>
</dbReference>
<dbReference type="EMBL" id="LGIQ01000017">
    <property type="protein sequence ID" value="KNB68847.1"/>
    <property type="molecule type" value="Genomic_DNA"/>
</dbReference>
<dbReference type="EMBL" id="BJON01000011">
    <property type="protein sequence ID" value="GED69374.1"/>
    <property type="molecule type" value="Genomic_DNA"/>
</dbReference>